<dbReference type="WBParaSite" id="SVE_0026900.1">
    <property type="protein sequence ID" value="SVE_0026900.1"/>
    <property type="gene ID" value="SVE_0026900"/>
</dbReference>
<dbReference type="AlphaFoldDB" id="A0A0K0EUS4"/>
<accession>A0A0K0EUS4</accession>
<reference evidence="2" key="2">
    <citation type="submission" date="2015-08" db="UniProtKB">
        <authorList>
            <consortium name="WormBaseParasite"/>
        </authorList>
    </citation>
    <scope>IDENTIFICATION</scope>
</reference>
<keyword evidence="1" id="KW-1185">Reference proteome</keyword>
<organism evidence="1 2">
    <name type="scientific">Strongyloides venezuelensis</name>
    <name type="common">Threadworm</name>
    <dbReference type="NCBI Taxonomy" id="75913"/>
    <lineage>
        <taxon>Eukaryota</taxon>
        <taxon>Metazoa</taxon>
        <taxon>Ecdysozoa</taxon>
        <taxon>Nematoda</taxon>
        <taxon>Chromadorea</taxon>
        <taxon>Rhabditida</taxon>
        <taxon>Tylenchina</taxon>
        <taxon>Panagrolaimomorpha</taxon>
        <taxon>Strongyloidoidea</taxon>
        <taxon>Strongyloididae</taxon>
        <taxon>Strongyloides</taxon>
    </lineage>
</organism>
<proteinExistence type="predicted"/>
<evidence type="ECO:0000313" key="1">
    <source>
        <dbReference type="Proteomes" id="UP000035680"/>
    </source>
</evidence>
<name>A0A0K0EUS4_STRVS</name>
<protein>
    <submittedName>
        <fullName evidence="2">Uncharacterized protein</fullName>
    </submittedName>
</protein>
<sequence>MIWNQNKLYTVKGTPAFVVPASKDSYQNCLCTNREYGFLNRIDGCYSLTTVKASVIDEESTASPKPNLRRCHFTKAICIFFLWRDHYKNFSGETYVKNNIE</sequence>
<reference evidence="1" key="1">
    <citation type="submission" date="2014-07" db="EMBL/GenBank/DDBJ databases">
        <authorList>
            <person name="Martin A.A"/>
            <person name="De Silva N."/>
        </authorList>
    </citation>
    <scope>NUCLEOTIDE SEQUENCE</scope>
</reference>
<evidence type="ECO:0000313" key="2">
    <source>
        <dbReference type="WBParaSite" id="SVE_0026900.1"/>
    </source>
</evidence>
<dbReference type="Proteomes" id="UP000035680">
    <property type="component" value="Unassembled WGS sequence"/>
</dbReference>